<feature type="compositionally biased region" description="Acidic residues" evidence="1">
    <location>
        <begin position="18"/>
        <end position="33"/>
    </location>
</feature>
<protein>
    <submittedName>
        <fullName evidence="3">Adenylate cyclase</fullName>
    </submittedName>
</protein>
<feature type="region of interest" description="Disordered" evidence="1">
    <location>
        <begin position="12"/>
        <end position="33"/>
    </location>
</feature>
<proteinExistence type="predicted"/>
<evidence type="ECO:0000313" key="3">
    <source>
        <dbReference type="EMBL" id="KOO31496.1"/>
    </source>
</evidence>
<reference evidence="4" key="1">
    <citation type="journal article" date="2015" name="PLoS Genet.">
        <title>Genome Sequence and Transcriptome Analyses of Chrysochromulina tobin: Metabolic Tools for Enhanced Algal Fitness in the Prominent Order Prymnesiales (Haptophyceae).</title>
        <authorList>
            <person name="Hovde B.T."/>
            <person name="Deodato C.R."/>
            <person name="Hunsperger H.M."/>
            <person name="Ryken S.A."/>
            <person name="Yost W."/>
            <person name="Jha R.K."/>
            <person name="Patterson J."/>
            <person name="Monnat R.J. Jr."/>
            <person name="Barlow S.B."/>
            <person name="Starkenburg S.R."/>
            <person name="Cattolico R.A."/>
        </authorList>
    </citation>
    <scope>NUCLEOTIDE SEQUENCE</scope>
    <source>
        <strain evidence="4">CCMP291</strain>
    </source>
</reference>
<dbReference type="OrthoDB" id="10454878at2759"/>
<evidence type="ECO:0000256" key="2">
    <source>
        <dbReference type="SAM" id="Phobius"/>
    </source>
</evidence>
<feature type="transmembrane region" description="Helical" evidence="2">
    <location>
        <begin position="211"/>
        <end position="229"/>
    </location>
</feature>
<keyword evidence="2" id="KW-0472">Membrane</keyword>
<dbReference type="EMBL" id="JWZX01002002">
    <property type="protein sequence ID" value="KOO31496.1"/>
    <property type="molecule type" value="Genomic_DNA"/>
</dbReference>
<dbReference type="Proteomes" id="UP000037460">
    <property type="component" value="Unassembled WGS sequence"/>
</dbReference>
<keyword evidence="2" id="KW-0812">Transmembrane</keyword>
<feature type="transmembrane region" description="Helical" evidence="2">
    <location>
        <begin position="236"/>
        <end position="257"/>
    </location>
</feature>
<feature type="non-terminal residue" evidence="3">
    <location>
        <position position="1"/>
    </location>
</feature>
<keyword evidence="2" id="KW-1133">Transmembrane helix</keyword>
<comment type="caution">
    <text evidence="3">The sequence shown here is derived from an EMBL/GenBank/DDBJ whole genome shotgun (WGS) entry which is preliminary data.</text>
</comment>
<dbReference type="AlphaFoldDB" id="A0A0M0JXY0"/>
<gene>
    <name evidence="3" type="ORF">Ctob_016510</name>
</gene>
<evidence type="ECO:0000313" key="4">
    <source>
        <dbReference type="Proteomes" id="UP000037460"/>
    </source>
</evidence>
<accession>A0A0M0JXY0</accession>
<feature type="transmembrane region" description="Helical" evidence="2">
    <location>
        <begin position="170"/>
        <end position="191"/>
    </location>
</feature>
<sequence>ERWPDAFESIAREKAEAEVDSTEVDSTPELESDSDELTFSKLSNVIAAGSEHPSFVSQRIGLPMVVNKQVRHLLLHQSKYTNRFQGSVLSAQVEQAYEAYVTQTQKPKLTRRLVGFALLILALSLAHAPRGPFSLVSGLLLLLTVVLPSFFLLIAALVGCTKSRSTNPFFWQWHVVTAILAADSCINWGDLLVDFADFTPFDKDFHTMWELARFLVMLCVCAMASQCGLQLRASLALHLMVFAQYMAASITLYVLWWHRSGQGRWVWRFHHTSLEGGAAAGAAVLNMSCKWLDYHYGDGPPVGMETIGHTTVLLDCIVLAAIAMVTNMCTLHRLNHAERISFVNSYVLHSKVSDQRQLLAGERVELLALFSNPWLHRVVPASLSHLPSAQLSAQLGPLALGRELKSLLRAVPAPYVHIEPAATLEDVRTAIKQHNPQIALFSGHSLAGSLAFELPNGHVELPDVRDFMAALQPDNGVRSDLRYLVLNGCDTIALALELVKSMPALMVVCWRSLAEDAAARAFASGFYCAIGANMVSRPDSRPESIDFEAAYEAGLTTFEEEGFVYGDPSLKLHEQAHPHVAAPATAPDLERRGQHSEGCSPLVHGQPVLLCHRHGEVHFRLGTADWQKADASALVPSIRCAQHEAKRRLDGGKD</sequence>
<keyword evidence="4" id="KW-1185">Reference proteome</keyword>
<feature type="transmembrane region" description="Helical" evidence="2">
    <location>
        <begin position="135"/>
        <end position="158"/>
    </location>
</feature>
<name>A0A0M0JXY0_9EUKA</name>
<feature type="transmembrane region" description="Helical" evidence="2">
    <location>
        <begin position="113"/>
        <end position="129"/>
    </location>
</feature>
<evidence type="ECO:0000256" key="1">
    <source>
        <dbReference type="SAM" id="MobiDB-lite"/>
    </source>
</evidence>
<organism evidence="3 4">
    <name type="scientific">Chrysochromulina tobinii</name>
    <dbReference type="NCBI Taxonomy" id="1460289"/>
    <lineage>
        <taxon>Eukaryota</taxon>
        <taxon>Haptista</taxon>
        <taxon>Haptophyta</taxon>
        <taxon>Prymnesiophyceae</taxon>
        <taxon>Prymnesiales</taxon>
        <taxon>Chrysochromulinaceae</taxon>
        <taxon>Chrysochromulina</taxon>
    </lineage>
</organism>